<organism evidence="1 2">
    <name type="scientific">Trifolium medium</name>
    <dbReference type="NCBI Taxonomy" id="97028"/>
    <lineage>
        <taxon>Eukaryota</taxon>
        <taxon>Viridiplantae</taxon>
        <taxon>Streptophyta</taxon>
        <taxon>Embryophyta</taxon>
        <taxon>Tracheophyta</taxon>
        <taxon>Spermatophyta</taxon>
        <taxon>Magnoliopsida</taxon>
        <taxon>eudicotyledons</taxon>
        <taxon>Gunneridae</taxon>
        <taxon>Pentapetalae</taxon>
        <taxon>rosids</taxon>
        <taxon>fabids</taxon>
        <taxon>Fabales</taxon>
        <taxon>Fabaceae</taxon>
        <taxon>Papilionoideae</taxon>
        <taxon>50 kb inversion clade</taxon>
        <taxon>NPAAA clade</taxon>
        <taxon>Hologalegina</taxon>
        <taxon>IRL clade</taxon>
        <taxon>Trifolieae</taxon>
        <taxon>Trifolium</taxon>
    </lineage>
</organism>
<reference evidence="1 2" key="1">
    <citation type="journal article" date="2018" name="Front. Plant Sci.">
        <title>Red Clover (Trifolium pratense) and Zigzag Clover (T. medium) - A Picture of Genomic Similarities and Differences.</title>
        <authorList>
            <person name="Dluhosova J."/>
            <person name="Istvanek J."/>
            <person name="Nedelnik J."/>
            <person name="Repkova J."/>
        </authorList>
    </citation>
    <scope>NUCLEOTIDE SEQUENCE [LARGE SCALE GENOMIC DNA]</scope>
    <source>
        <strain evidence="2">cv. 10/8</strain>
        <tissue evidence="1">Leaf</tissue>
    </source>
</reference>
<accession>A0A392M6K1</accession>
<keyword evidence="2" id="KW-1185">Reference proteome</keyword>
<name>A0A392M6K1_9FABA</name>
<dbReference type="EMBL" id="LXQA010003156">
    <property type="protein sequence ID" value="MCH82064.1"/>
    <property type="molecule type" value="Genomic_DNA"/>
</dbReference>
<gene>
    <name evidence="1" type="ORF">A2U01_0002860</name>
</gene>
<dbReference type="AlphaFoldDB" id="A0A392M6K1"/>
<comment type="caution">
    <text evidence="1">The sequence shown here is derived from an EMBL/GenBank/DDBJ whole genome shotgun (WGS) entry which is preliminary data.</text>
</comment>
<proteinExistence type="predicted"/>
<evidence type="ECO:0000313" key="1">
    <source>
        <dbReference type="EMBL" id="MCH82064.1"/>
    </source>
</evidence>
<evidence type="ECO:0000313" key="2">
    <source>
        <dbReference type="Proteomes" id="UP000265520"/>
    </source>
</evidence>
<sequence length="122" mass="13538">MANPNNVIGLENLENPRNEGNVVNEIVIDVEPEVIDLSLADEDRFHLHIRLHQVGVGFKCDDVPVGSSGVLTDKKLDNAYRKAGIEEMEGMGSMWEEHKTSGVLHNAKLDWTCDNWAVCIGL</sequence>
<protein>
    <submittedName>
        <fullName evidence="1">Uncharacterized protein</fullName>
    </submittedName>
</protein>
<dbReference type="Proteomes" id="UP000265520">
    <property type="component" value="Unassembled WGS sequence"/>
</dbReference>